<dbReference type="Pfam" id="PF03790">
    <property type="entry name" value="KNOX1"/>
    <property type="match status" value="1"/>
</dbReference>
<feature type="region of interest" description="Disordered" evidence="3">
    <location>
        <begin position="1"/>
        <end position="34"/>
    </location>
</feature>
<evidence type="ECO:0000313" key="6">
    <source>
        <dbReference type="EMBL" id="RID77694.1"/>
    </source>
</evidence>
<feature type="domain" description="KNOX2" evidence="5">
    <location>
        <begin position="162"/>
        <end position="217"/>
    </location>
</feature>
<feature type="domain" description="KNOX1" evidence="4">
    <location>
        <begin position="111"/>
        <end position="155"/>
    </location>
</feature>
<dbReference type="GO" id="GO:0005634">
    <property type="term" value="C:nucleus"/>
    <property type="evidence" value="ECO:0007669"/>
    <property type="project" value="UniProtKB-SubCell"/>
</dbReference>
<protein>
    <recommendedName>
        <fullName evidence="8">KNOX1 domain-containing protein</fullName>
    </recommendedName>
</protein>
<evidence type="ECO:0008006" key="8">
    <source>
        <dbReference type="Google" id="ProtNLM"/>
    </source>
</evidence>
<dbReference type="AlphaFoldDB" id="A0A398ALT1"/>
<keyword evidence="2" id="KW-0539">Nucleus</keyword>
<dbReference type="SMART" id="SM01256">
    <property type="entry name" value="KNOX2"/>
    <property type="match status" value="1"/>
</dbReference>
<feature type="compositionally biased region" description="Polar residues" evidence="3">
    <location>
        <begin position="216"/>
        <end position="227"/>
    </location>
</feature>
<dbReference type="Proteomes" id="UP000264353">
    <property type="component" value="Chromosome A1"/>
</dbReference>
<dbReference type="EMBL" id="CM010628">
    <property type="protein sequence ID" value="RID77694.1"/>
    <property type="molecule type" value="Genomic_DNA"/>
</dbReference>
<evidence type="ECO:0000256" key="3">
    <source>
        <dbReference type="SAM" id="MobiDB-lite"/>
    </source>
</evidence>
<reference evidence="6 7" key="1">
    <citation type="submission" date="2018-06" db="EMBL/GenBank/DDBJ databases">
        <title>WGS assembly of Brassica rapa FPsc.</title>
        <authorList>
            <person name="Bowman J."/>
            <person name="Kohchi T."/>
            <person name="Yamato K."/>
            <person name="Jenkins J."/>
            <person name="Shu S."/>
            <person name="Ishizaki K."/>
            <person name="Yamaoka S."/>
            <person name="Nishihama R."/>
            <person name="Nakamura Y."/>
            <person name="Berger F."/>
            <person name="Adam C."/>
            <person name="Aki S."/>
            <person name="Althoff F."/>
            <person name="Araki T."/>
            <person name="Arteaga-Vazquez M."/>
            <person name="Balasubrmanian S."/>
            <person name="Bauer D."/>
            <person name="Boehm C."/>
            <person name="Briginshaw L."/>
            <person name="Caballero-Perez J."/>
            <person name="Catarino B."/>
            <person name="Chen F."/>
            <person name="Chiyoda S."/>
            <person name="Chovatia M."/>
            <person name="Davies K."/>
            <person name="Delmans M."/>
            <person name="Demura T."/>
            <person name="Dierschke T."/>
            <person name="Dolan L."/>
            <person name="Dorantes-Acosta A."/>
            <person name="Eklund D."/>
            <person name="Florent S."/>
            <person name="Flores-Sandoval E."/>
            <person name="Fujiyama A."/>
            <person name="Fukuzawa H."/>
            <person name="Galik B."/>
            <person name="Grimanelli D."/>
            <person name="Grimwood J."/>
            <person name="Grossniklaus U."/>
            <person name="Hamada T."/>
            <person name="Haseloff J."/>
            <person name="Hetherington A."/>
            <person name="Higo A."/>
            <person name="Hirakawa Y."/>
            <person name="Hundley H."/>
            <person name="Ikeda Y."/>
            <person name="Inoue K."/>
            <person name="Inoue S."/>
            <person name="Ishida S."/>
            <person name="Jia Q."/>
            <person name="Kakita M."/>
            <person name="Kanazawa T."/>
            <person name="Kawai Y."/>
            <person name="Kawashima T."/>
            <person name="Kennedy M."/>
            <person name="Kinose K."/>
            <person name="Kinoshita T."/>
            <person name="Kohara Y."/>
            <person name="Koide E."/>
            <person name="Komatsu K."/>
            <person name="Kopischke S."/>
            <person name="Kubo M."/>
            <person name="Kyozuka J."/>
            <person name="Lagercrantz U."/>
            <person name="Lin S."/>
            <person name="Lindquist E."/>
            <person name="Lipzen A."/>
            <person name="Lu C."/>
            <person name="Luna E."/>
            <person name="Martienssen R."/>
            <person name="Minamino N."/>
            <person name="Mizutani M."/>
            <person name="Mizutani M."/>
            <person name="Mochizuki N."/>
            <person name="Monte I."/>
            <person name="Mosher R."/>
            <person name="Nagasaki H."/>
            <person name="Nakagami H."/>
            <person name="Naramoto S."/>
            <person name="Nishitani K."/>
            <person name="Ohtani M."/>
            <person name="Okamoto T."/>
            <person name="Okumura M."/>
            <person name="Phillips J."/>
            <person name="Pollak B."/>
            <person name="Reinders A."/>
            <person name="Roevekamp M."/>
            <person name="Sano R."/>
            <person name="Sawa S."/>
            <person name="Schmid M."/>
            <person name="Shirakawa M."/>
            <person name="Solano R."/>
            <person name="Spunde A."/>
            <person name="Suetsugu N."/>
            <person name="Sugano S."/>
            <person name="Sugiyama A."/>
            <person name="Sun R."/>
            <person name="Suzuki Y."/>
            <person name="Takenaka M."/>
            <person name="Takezawa D."/>
            <person name="Tomogane H."/>
            <person name="Tsuzuki M."/>
            <person name="Ueda T."/>
            <person name="Umeda M."/>
            <person name="Ward J."/>
            <person name="Watanabe Y."/>
            <person name="Yazaki K."/>
            <person name="Yokoyama R."/>
            <person name="Yoshitake Y."/>
            <person name="Yotsui I."/>
            <person name="Zachgo S."/>
            <person name="Schmutz J."/>
        </authorList>
    </citation>
    <scope>NUCLEOTIDE SEQUENCE [LARGE SCALE GENOMIC DNA]</scope>
    <source>
        <strain evidence="7">cv. B-3</strain>
    </source>
</reference>
<feature type="region of interest" description="Disordered" evidence="3">
    <location>
        <begin position="51"/>
        <end position="70"/>
    </location>
</feature>
<evidence type="ECO:0000313" key="7">
    <source>
        <dbReference type="Proteomes" id="UP000264353"/>
    </source>
</evidence>
<evidence type="ECO:0000256" key="2">
    <source>
        <dbReference type="ARBA" id="ARBA00023242"/>
    </source>
</evidence>
<dbReference type="GO" id="GO:0003677">
    <property type="term" value="F:DNA binding"/>
    <property type="evidence" value="ECO:0007669"/>
    <property type="project" value="InterPro"/>
</dbReference>
<dbReference type="InterPro" id="IPR005540">
    <property type="entry name" value="KNOX1"/>
</dbReference>
<feature type="compositionally biased region" description="Basic and acidic residues" evidence="3">
    <location>
        <begin position="15"/>
        <end position="25"/>
    </location>
</feature>
<evidence type="ECO:0000259" key="5">
    <source>
        <dbReference type="SMART" id="SM01256"/>
    </source>
</evidence>
<gene>
    <name evidence="6" type="ORF">BRARA_A00581</name>
</gene>
<evidence type="ECO:0000256" key="1">
    <source>
        <dbReference type="ARBA" id="ARBA00004123"/>
    </source>
</evidence>
<feature type="region of interest" description="Disordered" evidence="3">
    <location>
        <begin position="83"/>
        <end position="103"/>
    </location>
</feature>
<name>A0A398ALT1_BRACM</name>
<dbReference type="Pfam" id="PF03791">
    <property type="entry name" value="KNOX2"/>
    <property type="match status" value="1"/>
</dbReference>
<feature type="region of interest" description="Disordered" evidence="3">
    <location>
        <begin position="280"/>
        <end position="305"/>
    </location>
</feature>
<feature type="region of interest" description="Disordered" evidence="3">
    <location>
        <begin position="216"/>
        <end position="235"/>
    </location>
</feature>
<organism evidence="6 7">
    <name type="scientific">Brassica campestris</name>
    <name type="common">Field mustard</name>
    <dbReference type="NCBI Taxonomy" id="3711"/>
    <lineage>
        <taxon>Eukaryota</taxon>
        <taxon>Viridiplantae</taxon>
        <taxon>Streptophyta</taxon>
        <taxon>Embryophyta</taxon>
        <taxon>Tracheophyta</taxon>
        <taxon>Spermatophyta</taxon>
        <taxon>Magnoliopsida</taxon>
        <taxon>eudicotyledons</taxon>
        <taxon>Gunneridae</taxon>
        <taxon>Pentapetalae</taxon>
        <taxon>rosids</taxon>
        <taxon>malvids</taxon>
        <taxon>Brassicales</taxon>
        <taxon>Brassicaceae</taxon>
        <taxon>Brassiceae</taxon>
        <taxon>Brassica</taxon>
    </lineage>
</organism>
<proteinExistence type="predicted"/>
<accession>A0A398ALT1</accession>
<dbReference type="SMART" id="SM01255">
    <property type="entry name" value="KNOX1"/>
    <property type="match status" value="1"/>
</dbReference>
<comment type="subcellular location">
    <subcellularLocation>
        <location evidence="1">Nucleus</location>
    </subcellularLocation>
</comment>
<dbReference type="InterPro" id="IPR005541">
    <property type="entry name" value="KNOX2"/>
</dbReference>
<sequence length="305" mass="33793">MSFTSSHLLPPQEDLPLRHFSDQSHQHPQPHFSETPSLLTATFLNLPPAAATADSDFAPPNRGGDSSSAAAATNRRWLSFDSSEIQNTGEAPPEVIDGVNADEGGEDWKSASCKAAIVRHPMFEQLLAAHVACLRVATPVDQIPRIDAQLSELHTVAAKYSTLGVVMDNKELDHFMSHYVVLLCSFKEQLQHHVCVHAMEAITACWEIEQSLQSITGVSPSENNGKTMSDDEDDNQVESEVNMFDGSLDGSDCMMGFGPLVPTERERSLLERVKKELKHELKQRKRNWNSNSSTSSTPFKNKRKR</sequence>
<evidence type="ECO:0000259" key="4">
    <source>
        <dbReference type="SMART" id="SM01255"/>
    </source>
</evidence>